<dbReference type="GeneID" id="20188787"/>
<dbReference type="PANTHER" id="PTHR11472:SF47">
    <property type="entry name" value="FANCONI ANEMIA GROUP J PROTEIN"/>
    <property type="match status" value="1"/>
</dbReference>
<evidence type="ECO:0000313" key="3">
    <source>
        <dbReference type="EMBL" id="ETM97650.1"/>
    </source>
</evidence>
<dbReference type="Proteomes" id="UP000018817">
    <property type="component" value="Unassembled WGS sequence"/>
</dbReference>
<gene>
    <name evidence="3" type="ORF">PPTG_20142</name>
</gene>
<dbReference type="RefSeq" id="XP_008917053.1">
    <property type="nucleotide sequence ID" value="XM_008918805.1"/>
</dbReference>
<dbReference type="GO" id="GO:0016818">
    <property type="term" value="F:hydrolase activity, acting on acid anhydrides, in phosphorus-containing anhydrides"/>
    <property type="evidence" value="ECO:0007669"/>
    <property type="project" value="InterPro"/>
</dbReference>
<name>W2PAF4_PHYN3</name>
<dbReference type="InterPro" id="IPR045028">
    <property type="entry name" value="DinG/Rad3-like"/>
</dbReference>
<protein>
    <recommendedName>
        <fullName evidence="2">ATP-dependent helicase C-terminal domain-containing protein</fullName>
    </recommendedName>
</protein>
<feature type="compositionally biased region" description="Polar residues" evidence="1">
    <location>
        <begin position="159"/>
        <end position="176"/>
    </location>
</feature>
<dbReference type="GO" id="GO:0005634">
    <property type="term" value="C:nucleus"/>
    <property type="evidence" value="ECO:0007669"/>
    <property type="project" value="TreeGrafter"/>
</dbReference>
<dbReference type="GO" id="GO:0006289">
    <property type="term" value="P:nucleotide-excision repair"/>
    <property type="evidence" value="ECO:0007669"/>
    <property type="project" value="TreeGrafter"/>
</dbReference>
<accession>W2PAF4</accession>
<evidence type="ECO:0000313" key="4">
    <source>
        <dbReference type="Proteomes" id="UP000018817"/>
    </source>
</evidence>
<dbReference type="GO" id="GO:1990918">
    <property type="term" value="P:double-strand break repair involved in meiotic recombination"/>
    <property type="evidence" value="ECO:0007669"/>
    <property type="project" value="TreeGrafter"/>
</dbReference>
<feature type="non-terminal residue" evidence="3">
    <location>
        <position position="1"/>
    </location>
</feature>
<dbReference type="InterPro" id="IPR027417">
    <property type="entry name" value="P-loop_NTPase"/>
</dbReference>
<evidence type="ECO:0000256" key="1">
    <source>
        <dbReference type="SAM" id="MobiDB-lite"/>
    </source>
</evidence>
<dbReference type="GO" id="GO:0005524">
    <property type="term" value="F:ATP binding"/>
    <property type="evidence" value="ECO:0007669"/>
    <property type="project" value="InterPro"/>
</dbReference>
<organism evidence="3 4">
    <name type="scientific">Phytophthora nicotianae (strain INRA-310)</name>
    <name type="common">Phytophthora parasitica</name>
    <dbReference type="NCBI Taxonomy" id="761204"/>
    <lineage>
        <taxon>Eukaryota</taxon>
        <taxon>Sar</taxon>
        <taxon>Stramenopiles</taxon>
        <taxon>Oomycota</taxon>
        <taxon>Peronosporomycetes</taxon>
        <taxon>Peronosporales</taxon>
        <taxon>Peronosporaceae</taxon>
        <taxon>Phytophthora</taxon>
    </lineage>
</organism>
<reference evidence="3 4" key="2">
    <citation type="submission" date="2013-11" db="EMBL/GenBank/DDBJ databases">
        <title>The Genome Sequence of Phytophthora parasitica INRA-310.</title>
        <authorList>
            <consortium name="The Broad Institute Genomics Platform"/>
            <person name="Russ C."/>
            <person name="Tyler B."/>
            <person name="Panabieres F."/>
            <person name="Shan W."/>
            <person name="Tripathy S."/>
            <person name="Grunwald N."/>
            <person name="Machado M."/>
            <person name="Johnson C.S."/>
            <person name="Arredondo F."/>
            <person name="Hong C."/>
            <person name="Coffey M."/>
            <person name="Young S.K."/>
            <person name="Zeng Q."/>
            <person name="Gargeya S."/>
            <person name="Fitzgerald M."/>
            <person name="Abouelleil A."/>
            <person name="Alvarado L."/>
            <person name="Chapman S.B."/>
            <person name="Gainer-Dewar J."/>
            <person name="Goldberg J."/>
            <person name="Griggs A."/>
            <person name="Gujja S."/>
            <person name="Hansen M."/>
            <person name="Howarth C."/>
            <person name="Imamovic A."/>
            <person name="Ireland A."/>
            <person name="Larimer J."/>
            <person name="McCowan C."/>
            <person name="Murphy C."/>
            <person name="Pearson M."/>
            <person name="Poon T.W."/>
            <person name="Priest M."/>
            <person name="Roberts A."/>
            <person name="Saif S."/>
            <person name="Shea T."/>
            <person name="Sykes S."/>
            <person name="Wortman J."/>
            <person name="Nusbaum C."/>
            <person name="Birren B."/>
        </authorList>
    </citation>
    <scope>NUCLEOTIDE SEQUENCE [LARGE SCALE GENOMIC DNA]</scope>
    <source>
        <strain evidence="3 4">INRA-310</strain>
    </source>
</reference>
<dbReference type="GO" id="GO:0003678">
    <property type="term" value="F:DNA helicase activity"/>
    <property type="evidence" value="ECO:0007669"/>
    <property type="project" value="TreeGrafter"/>
</dbReference>
<dbReference type="PANTHER" id="PTHR11472">
    <property type="entry name" value="DNA REPAIR DEAD HELICASE RAD3/XP-D SUBFAMILY MEMBER"/>
    <property type="match status" value="1"/>
</dbReference>
<feature type="region of interest" description="Disordered" evidence="1">
    <location>
        <begin position="150"/>
        <end position="176"/>
    </location>
</feature>
<sequence>MKLVNGHIWYNLQAFRALNQALGRCIRHRQDYGAIMLLDSRHRFNKHTKSLSKWMRPYIQEFEHSQMCVPMFSDFFQRNEMELPQTMPTPSVDTAGSATSEWKSKRTPLVLEYETDKKAKKEKKITTAQEKRMTTPSLTSTLATVKDFMAKHKQDTDPQESVFSIFRQQNPKKTSK</sequence>
<reference evidence="4" key="1">
    <citation type="submission" date="2011-12" db="EMBL/GenBank/DDBJ databases">
        <authorList>
            <consortium name="The Broad Institute Genome Sequencing Platform"/>
            <person name="Russ C."/>
            <person name="Tyler B."/>
            <person name="Panabieres F."/>
            <person name="Shan W."/>
            <person name="Tripathy S."/>
            <person name="Grunwald N."/>
            <person name="Machado M."/>
            <person name="Young S.K."/>
            <person name="Zeng Q."/>
            <person name="Gargeya S."/>
            <person name="Fitzgerald M."/>
            <person name="Haas B."/>
            <person name="Abouelleil A."/>
            <person name="Alvarado L."/>
            <person name="Arachchi H.M."/>
            <person name="Berlin A."/>
            <person name="Chapman S.B."/>
            <person name="Gearin G."/>
            <person name="Goldberg J."/>
            <person name="Griggs A."/>
            <person name="Gujja S."/>
            <person name="Hansen M."/>
            <person name="Heiman D."/>
            <person name="Howarth C."/>
            <person name="Larimer J."/>
            <person name="Lui A."/>
            <person name="MacDonald P.J.P."/>
            <person name="McCowen C."/>
            <person name="Montmayeur A."/>
            <person name="Murphy C."/>
            <person name="Neiman D."/>
            <person name="Pearson M."/>
            <person name="Priest M."/>
            <person name="Roberts A."/>
            <person name="Saif S."/>
            <person name="Shea T."/>
            <person name="Sisk P."/>
            <person name="Stolte C."/>
            <person name="Sykes S."/>
            <person name="Wortman J."/>
            <person name="Nusbaum C."/>
            <person name="Birren B."/>
        </authorList>
    </citation>
    <scope>NUCLEOTIDE SEQUENCE [LARGE SCALE GENOMIC DNA]</scope>
    <source>
        <strain evidence="4">INRA-310</strain>
    </source>
</reference>
<proteinExistence type="predicted"/>
<dbReference type="GO" id="GO:0003676">
    <property type="term" value="F:nucleic acid binding"/>
    <property type="evidence" value="ECO:0007669"/>
    <property type="project" value="InterPro"/>
</dbReference>
<dbReference type="Pfam" id="PF13307">
    <property type="entry name" value="Helicase_C_2"/>
    <property type="match status" value="1"/>
</dbReference>
<dbReference type="InterPro" id="IPR006555">
    <property type="entry name" value="ATP-dep_Helicase_C"/>
</dbReference>
<dbReference type="STRING" id="761204.W2PAF4"/>
<dbReference type="Gene3D" id="3.40.50.300">
    <property type="entry name" value="P-loop containing nucleotide triphosphate hydrolases"/>
    <property type="match status" value="1"/>
</dbReference>
<feature type="domain" description="ATP-dependent helicase C-terminal" evidence="2">
    <location>
        <begin position="5"/>
        <end position="57"/>
    </location>
</feature>
<dbReference type="EMBL" id="KI669879">
    <property type="protein sequence ID" value="ETM97650.1"/>
    <property type="molecule type" value="Genomic_DNA"/>
</dbReference>
<dbReference type="VEuPathDB" id="FungiDB:PPTG_20142"/>
<evidence type="ECO:0000259" key="2">
    <source>
        <dbReference type="Pfam" id="PF13307"/>
    </source>
</evidence>
<dbReference type="AlphaFoldDB" id="W2PAF4"/>